<evidence type="ECO:0000256" key="1">
    <source>
        <dbReference type="SAM" id="MobiDB-lite"/>
    </source>
</evidence>
<organism evidence="2 3">
    <name type="scientific">Rhizopus oryzae</name>
    <name type="common">Mucormycosis agent</name>
    <name type="synonym">Rhizopus arrhizus var. delemar</name>
    <dbReference type="NCBI Taxonomy" id="64495"/>
    <lineage>
        <taxon>Eukaryota</taxon>
        <taxon>Fungi</taxon>
        <taxon>Fungi incertae sedis</taxon>
        <taxon>Mucoromycota</taxon>
        <taxon>Mucoromycotina</taxon>
        <taxon>Mucoromycetes</taxon>
        <taxon>Mucorales</taxon>
        <taxon>Mucorineae</taxon>
        <taxon>Rhizopodaceae</taxon>
        <taxon>Rhizopus</taxon>
    </lineage>
</organism>
<feature type="region of interest" description="Disordered" evidence="1">
    <location>
        <begin position="135"/>
        <end position="201"/>
    </location>
</feature>
<gene>
    <name evidence="2" type="ORF">G6F64_013873</name>
</gene>
<evidence type="ECO:0000313" key="2">
    <source>
        <dbReference type="EMBL" id="KAG1290818.1"/>
    </source>
</evidence>
<dbReference type="AlphaFoldDB" id="A0A9P6WV50"/>
<sequence length="201" mass="20761">MLPLALSHLVASEFVFHVLNVAIHRNGRVVSSASPASDTLLNINTESVDSSTSVVTPASTQGPSSALAINTTVSTTTPTTVQVGQEITPAVDHEKSILNSAGHDTATELDDLSHQSAADDVDMDGTSSESTIDYAPAVTRSPAPSPNITGSAATDPAFPDTVTNKTTATNRPNITGTGAAGTRLVQTRSGRFSKPPPKWDL</sequence>
<reference evidence="2" key="1">
    <citation type="journal article" date="2020" name="Microb. Genom.">
        <title>Genetic diversity of clinical and environmental Mucorales isolates obtained from an investigation of mucormycosis cases among solid organ transplant recipients.</title>
        <authorList>
            <person name="Nguyen M.H."/>
            <person name="Kaul D."/>
            <person name="Muto C."/>
            <person name="Cheng S.J."/>
            <person name="Richter R.A."/>
            <person name="Bruno V.M."/>
            <person name="Liu G."/>
            <person name="Beyhan S."/>
            <person name="Sundermann A.J."/>
            <person name="Mounaud S."/>
            <person name="Pasculle A.W."/>
            <person name="Nierman W.C."/>
            <person name="Driscoll E."/>
            <person name="Cumbie R."/>
            <person name="Clancy C.J."/>
            <person name="Dupont C.L."/>
        </authorList>
    </citation>
    <scope>NUCLEOTIDE SEQUENCE</scope>
    <source>
        <strain evidence="2">GL11</strain>
    </source>
</reference>
<accession>A0A9P6WV50</accession>
<dbReference type="Proteomes" id="UP000716291">
    <property type="component" value="Unassembled WGS sequence"/>
</dbReference>
<evidence type="ECO:0000313" key="3">
    <source>
        <dbReference type="Proteomes" id="UP000716291"/>
    </source>
</evidence>
<name>A0A9P6WV50_RHIOR</name>
<comment type="caution">
    <text evidence="2">The sequence shown here is derived from an EMBL/GenBank/DDBJ whole genome shotgun (WGS) entry which is preliminary data.</text>
</comment>
<protein>
    <submittedName>
        <fullName evidence="2">Uncharacterized protein</fullName>
    </submittedName>
</protein>
<dbReference type="EMBL" id="JAANQT010006647">
    <property type="protein sequence ID" value="KAG1290818.1"/>
    <property type="molecule type" value="Genomic_DNA"/>
</dbReference>
<keyword evidence="3" id="KW-1185">Reference proteome</keyword>
<feature type="compositionally biased region" description="Polar residues" evidence="1">
    <location>
        <begin position="161"/>
        <end position="176"/>
    </location>
</feature>
<proteinExistence type="predicted"/>